<dbReference type="GO" id="GO:0046872">
    <property type="term" value="F:metal ion binding"/>
    <property type="evidence" value="ECO:0007669"/>
    <property type="project" value="InterPro"/>
</dbReference>
<feature type="domain" description="RRM" evidence="4">
    <location>
        <begin position="414"/>
        <end position="482"/>
    </location>
</feature>
<keyword evidence="2" id="KW-0694">RNA-binding</keyword>
<feature type="compositionally biased region" description="Basic and acidic residues" evidence="3">
    <location>
        <begin position="526"/>
        <end position="535"/>
    </location>
</feature>
<dbReference type="Gene3D" id="3.30.70.330">
    <property type="match status" value="1"/>
</dbReference>
<dbReference type="InterPro" id="IPR035979">
    <property type="entry name" value="RBD_domain_sf"/>
</dbReference>
<evidence type="ECO:0000259" key="4">
    <source>
        <dbReference type="PROSITE" id="PS50102"/>
    </source>
</evidence>
<dbReference type="GO" id="GO:0005737">
    <property type="term" value="C:cytoplasm"/>
    <property type="evidence" value="ECO:0007669"/>
    <property type="project" value="InterPro"/>
</dbReference>
<accession>A0A3M7QTX5</accession>
<protein>
    <submittedName>
        <fullName evidence="5">Poly(A)-specific ribonuclease PARN isoform X1</fullName>
        <ecNumber evidence="5">3.1.13.4</ecNumber>
    </submittedName>
</protein>
<dbReference type="InterPro" id="IPR051181">
    <property type="entry name" value="CAF1_poly(A)_ribonucleases"/>
</dbReference>
<dbReference type="InterPro" id="IPR006941">
    <property type="entry name" value="RNase_CAF1"/>
</dbReference>
<dbReference type="SUPFAM" id="SSF53098">
    <property type="entry name" value="Ribonuclease H-like"/>
    <property type="match status" value="1"/>
</dbReference>
<dbReference type="EMBL" id="REGN01005094">
    <property type="protein sequence ID" value="RNA14887.1"/>
    <property type="molecule type" value="Genomic_DNA"/>
</dbReference>
<dbReference type="InterPro" id="IPR036867">
    <property type="entry name" value="R3H_dom_sf"/>
</dbReference>
<dbReference type="Proteomes" id="UP000276133">
    <property type="component" value="Unassembled WGS sequence"/>
</dbReference>
<comment type="caution">
    <text evidence="5">The sequence shown here is derived from an EMBL/GenBank/DDBJ whole genome shotgun (WGS) entry which is preliminary data.</text>
</comment>
<organism evidence="5 6">
    <name type="scientific">Brachionus plicatilis</name>
    <name type="common">Marine rotifer</name>
    <name type="synonym">Brachionus muelleri</name>
    <dbReference type="NCBI Taxonomy" id="10195"/>
    <lineage>
        <taxon>Eukaryota</taxon>
        <taxon>Metazoa</taxon>
        <taxon>Spiralia</taxon>
        <taxon>Gnathifera</taxon>
        <taxon>Rotifera</taxon>
        <taxon>Eurotatoria</taxon>
        <taxon>Monogononta</taxon>
        <taxon>Pseudotrocha</taxon>
        <taxon>Ploima</taxon>
        <taxon>Brachionidae</taxon>
        <taxon>Brachionus</taxon>
    </lineage>
</organism>
<dbReference type="InterPro" id="IPR036397">
    <property type="entry name" value="RNaseH_sf"/>
</dbReference>
<dbReference type="CDD" id="cd12428">
    <property type="entry name" value="RRM_PARN"/>
    <property type="match status" value="1"/>
</dbReference>
<dbReference type="InterPro" id="IPR012337">
    <property type="entry name" value="RNaseH-like_sf"/>
</dbReference>
<keyword evidence="5" id="KW-0378">Hydrolase</keyword>
<dbReference type="SUPFAM" id="SSF54928">
    <property type="entry name" value="RNA-binding domain, RBD"/>
    <property type="match status" value="1"/>
</dbReference>
<dbReference type="GO" id="GO:0005634">
    <property type="term" value="C:nucleus"/>
    <property type="evidence" value="ECO:0007669"/>
    <property type="project" value="InterPro"/>
</dbReference>
<feature type="compositionally biased region" description="Basic and acidic residues" evidence="3">
    <location>
        <begin position="492"/>
        <end position="504"/>
    </location>
</feature>
<dbReference type="PANTHER" id="PTHR15092:SF44">
    <property type="entry name" value="POLY(A)-SPECIFIC RIBONUCLEASE PARN"/>
    <property type="match status" value="1"/>
</dbReference>
<dbReference type="GO" id="GO:0003723">
    <property type="term" value="F:RNA binding"/>
    <property type="evidence" value="ECO:0007669"/>
    <property type="project" value="UniProtKB-UniRule"/>
</dbReference>
<evidence type="ECO:0000256" key="1">
    <source>
        <dbReference type="ARBA" id="ARBA00008372"/>
    </source>
</evidence>
<dbReference type="InterPro" id="IPR000504">
    <property type="entry name" value="RRM_dom"/>
</dbReference>
<reference evidence="5 6" key="1">
    <citation type="journal article" date="2018" name="Sci. Rep.">
        <title>Genomic signatures of local adaptation to the degree of environmental predictability in rotifers.</title>
        <authorList>
            <person name="Franch-Gras L."/>
            <person name="Hahn C."/>
            <person name="Garcia-Roger E.M."/>
            <person name="Carmona M.J."/>
            <person name="Serra M."/>
            <person name="Gomez A."/>
        </authorList>
    </citation>
    <scope>NUCLEOTIDE SEQUENCE [LARGE SCALE GENOMIC DNA]</scope>
    <source>
        <strain evidence="5">HYR1</strain>
    </source>
</reference>
<dbReference type="GO" id="GO:0004535">
    <property type="term" value="F:poly(A)-specific ribonuclease activity"/>
    <property type="evidence" value="ECO:0007669"/>
    <property type="project" value="UniProtKB-EC"/>
</dbReference>
<evidence type="ECO:0000313" key="5">
    <source>
        <dbReference type="EMBL" id="RNA14887.1"/>
    </source>
</evidence>
<evidence type="ECO:0000313" key="6">
    <source>
        <dbReference type="Proteomes" id="UP000276133"/>
    </source>
</evidence>
<keyword evidence="6" id="KW-1185">Reference proteome</keyword>
<dbReference type="SUPFAM" id="SSF82708">
    <property type="entry name" value="R3H domain"/>
    <property type="match status" value="1"/>
</dbReference>
<dbReference type="EC" id="3.1.13.4" evidence="5"/>
<dbReference type="GO" id="GO:0000289">
    <property type="term" value="P:nuclear-transcribed mRNA poly(A) tail shortening"/>
    <property type="evidence" value="ECO:0007669"/>
    <property type="project" value="TreeGrafter"/>
</dbReference>
<name>A0A3M7QTX5_BRAPC</name>
<dbReference type="InterPro" id="IPR012677">
    <property type="entry name" value="Nucleotide-bd_a/b_plait_sf"/>
</dbReference>
<dbReference type="GO" id="GO:1990431">
    <property type="term" value="P:priRNA 3'-end processing"/>
    <property type="evidence" value="ECO:0007669"/>
    <property type="project" value="TreeGrafter"/>
</dbReference>
<evidence type="ECO:0000256" key="2">
    <source>
        <dbReference type="PROSITE-ProRule" id="PRU00176"/>
    </source>
</evidence>
<proteinExistence type="inferred from homology"/>
<sequence length="551" mass="64718">MDVTIDNFEQILPEIKQKIEECTFCSIDCELTGITQYKNLNSFDTPRIRYEKIKNNDNNFLILQFGLCLFKYNEGDKSYETNAYNCYLFPRSVNCKYSRDLSFSCLNSSLEFLIEQNFDFNKVFKKGVSFVSKDQEEILRHKLELDLEERSIPKGTLYPSKKEFHQQIDTLMTEIDEFVQNENETRKEIKFTEFVVRIFIEKNIRQKYQKRLKYENKFLENKERLMTITKVDSLDIKSDLDDFEKEIGFSRLIWFLSQSQKLIIGHNMMTDVMQILRQFFTSPLPENFEDFKSMTNSLFPKILDTKYMASVPPLKELVTNTTLGDMDKILSKDPFPTIKIENDVYSVNDEKLHEAGYDAYLTGCCYARMMHYLESLKGSRSTFEEFYINRLYLMKSFDTIYIDLKNFQEEPKRDNVFYLEFPSSWETQDLYDLFSAYGPIFIGWINDRSAFVGLQNADNAKKAAGQLVGVSGREYKVYFYSTFINQKNKSALGEKKENGKNKQIDKRKRNKGGTNQGAETTSDESSELKKVKTEENGSVNIEKPFEQNADW</sequence>
<dbReference type="Pfam" id="PF08675">
    <property type="entry name" value="RNA_bind"/>
    <property type="match status" value="1"/>
</dbReference>
<dbReference type="STRING" id="10195.A0A3M7QTX5"/>
<dbReference type="InterPro" id="IPR014789">
    <property type="entry name" value="PolyA-riboNase_RNA-binding"/>
</dbReference>
<dbReference type="AlphaFoldDB" id="A0A3M7QTX5"/>
<evidence type="ECO:0000256" key="3">
    <source>
        <dbReference type="SAM" id="MobiDB-lite"/>
    </source>
</evidence>
<comment type="similarity">
    <text evidence="1">Belongs to the CAF1 family.</text>
</comment>
<gene>
    <name evidence="5" type="ORF">BpHYR1_017778</name>
</gene>
<dbReference type="PROSITE" id="PS50102">
    <property type="entry name" value="RRM"/>
    <property type="match status" value="1"/>
</dbReference>
<dbReference type="OrthoDB" id="1432093at2759"/>
<dbReference type="PANTHER" id="PTHR15092">
    <property type="entry name" value="POLY A -SPECIFIC RIBONUCLEASE/TARGET OF EGR1, MEMBER 1"/>
    <property type="match status" value="1"/>
</dbReference>
<feature type="region of interest" description="Disordered" evidence="3">
    <location>
        <begin position="492"/>
        <end position="551"/>
    </location>
</feature>
<dbReference type="Pfam" id="PF04857">
    <property type="entry name" value="CAF1"/>
    <property type="match status" value="1"/>
</dbReference>
<dbReference type="GO" id="GO:1990432">
    <property type="term" value="P:siRNA 3'-end processing"/>
    <property type="evidence" value="ECO:0007669"/>
    <property type="project" value="TreeGrafter"/>
</dbReference>
<dbReference type="Gene3D" id="3.30.420.10">
    <property type="entry name" value="Ribonuclease H-like superfamily/Ribonuclease H"/>
    <property type="match status" value="1"/>
</dbReference>